<dbReference type="OrthoDB" id="1683520at2759"/>
<dbReference type="Gene3D" id="3.40.50.1110">
    <property type="entry name" value="SGNH hydrolase"/>
    <property type="match status" value="1"/>
</dbReference>
<evidence type="ECO:0000256" key="1">
    <source>
        <dbReference type="ARBA" id="ARBA00004613"/>
    </source>
</evidence>
<evidence type="ECO:0000313" key="9">
    <source>
        <dbReference type="Proteomes" id="UP000447434"/>
    </source>
</evidence>
<gene>
    <name evidence="8" type="ORF">Lalb_Chr13g0295391</name>
</gene>
<keyword evidence="3" id="KW-0964">Secreted</keyword>
<evidence type="ECO:0000256" key="2">
    <source>
        <dbReference type="ARBA" id="ARBA00008668"/>
    </source>
</evidence>
<comment type="similarity">
    <text evidence="2">Belongs to the 'GDSL' lipolytic enzyme family.</text>
</comment>
<keyword evidence="4" id="KW-0732">Signal</keyword>
<keyword evidence="9" id="KW-1185">Reference proteome</keyword>
<dbReference type="InterPro" id="IPR035669">
    <property type="entry name" value="SGNH_plant_lipase-like"/>
</dbReference>
<keyword evidence="6" id="KW-0442">Lipid degradation</keyword>
<reference evidence="9" key="1">
    <citation type="journal article" date="2020" name="Nat. Commun.">
        <title>Genome sequence of the cluster root forming white lupin.</title>
        <authorList>
            <person name="Hufnagel B."/>
            <person name="Marques A."/>
            <person name="Soriano A."/>
            <person name="Marques L."/>
            <person name="Divol F."/>
            <person name="Doumas P."/>
            <person name="Sallet E."/>
            <person name="Mancinotti D."/>
            <person name="Carrere S."/>
            <person name="Marande W."/>
            <person name="Arribat S."/>
            <person name="Keller J."/>
            <person name="Huneau C."/>
            <person name="Blein T."/>
            <person name="Aime D."/>
            <person name="Laguerre M."/>
            <person name="Taylor J."/>
            <person name="Schubert V."/>
            <person name="Nelson M."/>
            <person name="Geu-Flores F."/>
            <person name="Crespi M."/>
            <person name="Gallardo-Guerrero K."/>
            <person name="Delaux P.-M."/>
            <person name="Salse J."/>
            <person name="Berges H."/>
            <person name="Guyot R."/>
            <person name="Gouzy J."/>
            <person name="Peret B."/>
        </authorList>
    </citation>
    <scope>NUCLEOTIDE SEQUENCE [LARGE SCALE GENOMIC DNA]</scope>
    <source>
        <strain evidence="9">cv. Amiga</strain>
    </source>
</reference>
<dbReference type="CDD" id="cd01837">
    <property type="entry name" value="SGNH_plant_lipase_like"/>
    <property type="match status" value="1"/>
</dbReference>
<proteinExistence type="inferred from homology"/>
<dbReference type="PANTHER" id="PTHR45650:SF89">
    <property type="entry name" value="GDSL-LIKE LIPASE_ACYLHYDROLASE"/>
    <property type="match status" value="1"/>
</dbReference>
<dbReference type="Pfam" id="PF00657">
    <property type="entry name" value="Lipase_GDSL"/>
    <property type="match status" value="1"/>
</dbReference>
<keyword evidence="7" id="KW-0443">Lipid metabolism</keyword>
<evidence type="ECO:0000313" key="8">
    <source>
        <dbReference type="EMBL" id="KAE9601210.1"/>
    </source>
</evidence>
<keyword evidence="5" id="KW-0378">Hydrolase</keyword>
<evidence type="ECO:0000256" key="3">
    <source>
        <dbReference type="ARBA" id="ARBA00022525"/>
    </source>
</evidence>
<evidence type="ECO:0000256" key="7">
    <source>
        <dbReference type="ARBA" id="ARBA00023098"/>
    </source>
</evidence>
<dbReference type="PANTHER" id="PTHR45650">
    <property type="entry name" value="GDSL-LIKE LIPASE/ACYLHYDROLASE-RELATED"/>
    <property type="match status" value="1"/>
</dbReference>
<organism evidence="8 9">
    <name type="scientific">Lupinus albus</name>
    <name type="common">White lupine</name>
    <name type="synonym">Lupinus termis</name>
    <dbReference type="NCBI Taxonomy" id="3870"/>
    <lineage>
        <taxon>Eukaryota</taxon>
        <taxon>Viridiplantae</taxon>
        <taxon>Streptophyta</taxon>
        <taxon>Embryophyta</taxon>
        <taxon>Tracheophyta</taxon>
        <taxon>Spermatophyta</taxon>
        <taxon>Magnoliopsida</taxon>
        <taxon>eudicotyledons</taxon>
        <taxon>Gunneridae</taxon>
        <taxon>Pentapetalae</taxon>
        <taxon>rosids</taxon>
        <taxon>fabids</taxon>
        <taxon>Fabales</taxon>
        <taxon>Fabaceae</taxon>
        <taxon>Papilionoideae</taxon>
        <taxon>50 kb inversion clade</taxon>
        <taxon>genistoids sensu lato</taxon>
        <taxon>core genistoids</taxon>
        <taxon>Genisteae</taxon>
        <taxon>Lupinus</taxon>
    </lineage>
</organism>
<dbReference type="AlphaFoldDB" id="A0A6A4PIE1"/>
<evidence type="ECO:0000256" key="5">
    <source>
        <dbReference type="ARBA" id="ARBA00022801"/>
    </source>
</evidence>
<dbReference type="InterPro" id="IPR036514">
    <property type="entry name" value="SGNH_hydro_sf"/>
</dbReference>
<dbReference type="GO" id="GO:0016042">
    <property type="term" value="P:lipid catabolic process"/>
    <property type="evidence" value="ECO:0007669"/>
    <property type="project" value="UniProtKB-KW"/>
</dbReference>
<evidence type="ECO:0000256" key="6">
    <source>
        <dbReference type="ARBA" id="ARBA00022963"/>
    </source>
</evidence>
<dbReference type="Proteomes" id="UP000447434">
    <property type="component" value="Chromosome 13"/>
</dbReference>
<sequence length="378" mass="42259">MRPIFCLNSKQFWFRSNFCLFRLFLSDMGCETKLWLEVVFLSVTCMQLCVLGVPQVPCHFIFGDSLSDCGNNNVLSTKAKVNYLPYGIDFPAGPTGRFTNGLTEADFITQLLGFKNLTPPFANLNGSDILEGVNYASGSAGIRNETGSRLGENFSLQKQVQNHRIIATQIAGKLGSIEKAQQHLNKCLYYMNIGSNDYINNYEQPDYYPSQSLFTPEQFAAVLIQQYSIQLRALYVIGARRFALIGMMRLGCTPREISIHGKNGSLCVEQDNDYSILFNSNLRTLVDQLNRELFGAKFILINTAAIATGDENYYCCKVDDKIGLCLPNSVPCSDRSQFKFFDAVHPSEKVNQVTAMNAYKSPSSAYAYPMDISQLIST</sequence>
<comment type="caution">
    <text evidence="8">The sequence shown here is derived from an EMBL/GenBank/DDBJ whole genome shotgun (WGS) entry which is preliminary data.</text>
</comment>
<evidence type="ECO:0000256" key="4">
    <source>
        <dbReference type="ARBA" id="ARBA00022729"/>
    </source>
</evidence>
<protein>
    <submittedName>
        <fullName evidence="8">Putative triacylglycerol lipase</fullName>
    </submittedName>
</protein>
<dbReference type="GO" id="GO:0016788">
    <property type="term" value="F:hydrolase activity, acting on ester bonds"/>
    <property type="evidence" value="ECO:0007669"/>
    <property type="project" value="InterPro"/>
</dbReference>
<dbReference type="EMBL" id="WOCE01000013">
    <property type="protein sequence ID" value="KAE9601210.1"/>
    <property type="molecule type" value="Genomic_DNA"/>
</dbReference>
<comment type="subcellular location">
    <subcellularLocation>
        <location evidence="1">Secreted</location>
    </subcellularLocation>
</comment>
<dbReference type="InterPro" id="IPR051238">
    <property type="entry name" value="GDSL_esterase/lipase"/>
</dbReference>
<dbReference type="InterPro" id="IPR001087">
    <property type="entry name" value="GDSL"/>
</dbReference>
<accession>A0A6A4PIE1</accession>
<name>A0A6A4PIE1_LUPAL</name>
<dbReference type="GO" id="GO:0005576">
    <property type="term" value="C:extracellular region"/>
    <property type="evidence" value="ECO:0007669"/>
    <property type="project" value="UniProtKB-SubCell"/>
</dbReference>